<evidence type="ECO:0000313" key="7">
    <source>
        <dbReference type="EMBL" id="KAL2848374.1"/>
    </source>
</evidence>
<accession>A0ABR4K805</accession>
<keyword evidence="8" id="KW-1185">Reference proteome</keyword>
<dbReference type="InterPro" id="IPR029510">
    <property type="entry name" value="Ald_DH_CS_GLU"/>
</dbReference>
<sequence length="301" mass="32322">MTSRAKFMYRVREPLGVCMASWKLGPANAYGNGIVLKAAELSILYFANLIVEAGSLPGVINIIKGHGSEAGSALVRHLQVDKIAFTGSTATGKQIMKLASNTLKNITLETGGKSPFIIFSDALLENACHWSAAETYHGPQVSKQQFDKILAYAKTAREQGASILAGGTTVASRPNNKGYFVALTILRNVTPEMTVYKEEIFGPFAVFVKFNSEQDVIRMANETDYGLAAALCTSNIVLTHSVAGKLKAGMIWINSNNSSDFRVPFGGVKQSGIGRELGQAGLDAYSNVKAVHLNLNLDTEL</sequence>
<evidence type="ECO:0000256" key="4">
    <source>
        <dbReference type="PROSITE-ProRule" id="PRU10007"/>
    </source>
</evidence>
<dbReference type="EMBL" id="JBFXLU010000050">
    <property type="protein sequence ID" value="KAL2848374.1"/>
    <property type="molecule type" value="Genomic_DNA"/>
</dbReference>
<proteinExistence type="inferred from homology"/>
<dbReference type="InterPro" id="IPR015590">
    <property type="entry name" value="Aldehyde_DH_dom"/>
</dbReference>
<evidence type="ECO:0000256" key="3">
    <source>
        <dbReference type="ARBA" id="ARBA00023027"/>
    </source>
</evidence>
<dbReference type="PANTHER" id="PTHR43720:SF2">
    <property type="entry name" value="2-AMINOMUCONIC SEMIALDEHYDE DEHYDROGENASE"/>
    <property type="match status" value="1"/>
</dbReference>
<gene>
    <name evidence="7" type="ORF">BJY01DRAFT_262684</name>
</gene>
<keyword evidence="3" id="KW-0520">NAD</keyword>
<dbReference type="SUPFAM" id="SSF53720">
    <property type="entry name" value="ALDH-like"/>
    <property type="match status" value="1"/>
</dbReference>
<dbReference type="InterPro" id="IPR016163">
    <property type="entry name" value="Ald_DH_C"/>
</dbReference>
<evidence type="ECO:0000256" key="2">
    <source>
        <dbReference type="ARBA" id="ARBA00023002"/>
    </source>
</evidence>
<dbReference type="Gene3D" id="3.40.309.10">
    <property type="entry name" value="Aldehyde Dehydrogenase, Chain A, domain 2"/>
    <property type="match status" value="1"/>
</dbReference>
<protein>
    <submittedName>
        <fullName evidence="7">Aldehyde/histidinol dehydrogenase</fullName>
    </submittedName>
</protein>
<evidence type="ECO:0000259" key="6">
    <source>
        <dbReference type="Pfam" id="PF00171"/>
    </source>
</evidence>
<dbReference type="InterPro" id="IPR016161">
    <property type="entry name" value="Ald_DH/histidinol_DH"/>
</dbReference>
<keyword evidence="2 5" id="KW-0560">Oxidoreductase</keyword>
<dbReference type="PROSITE" id="PS00687">
    <property type="entry name" value="ALDEHYDE_DEHYDR_GLU"/>
    <property type="match status" value="1"/>
</dbReference>
<evidence type="ECO:0000313" key="8">
    <source>
        <dbReference type="Proteomes" id="UP001610446"/>
    </source>
</evidence>
<organism evidence="7 8">
    <name type="scientific">Aspergillus pseudoustus</name>
    <dbReference type="NCBI Taxonomy" id="1810923"/>
    <lineage>
        <taxon>Eukaryota</taxon>
        <taxon>Fungi</taxon>
        <taxon>Dikarya</taxon>
        <taxon>Ascomycota</taxon>
        <taxon>Pezizomycotina</taxon>
        <taxon>Eurotiomycetes</taxon>
        <taxon>Eurotiomycetidae</taxon>
        <taxon>Eurotiales</taxon>
        <taxon>Aspergillaceae</taxon>
        <taxon>Aspergillus</taxon>
        <taxon>Aspergillus subgen. Nidulantes</taxon>
    </lineage>
</organism>
<dbReference type="Pfam" id="PF00171">
    <property type="entry name" value="Aldedh"/>
    <property type="match status" value="2"/>
</dbReference>
<evidence type="ECO:0000256" key="5">
    <source>
        <dbReference type="RuleBase" id="RU003345"/>
    </source>
</evidence>
<feature type="domain" description="Aldehyde dehydrogenase" evidence="6">
    <location>
        <begin position="17"/>
        <end position="132"/>
    </location>
</feature>
<dbReference type="InterPro" id="IPR016162">
    <property type="entry name" value="Ald_DH_N"/>
</dbReference>
<dbReference type="Proteomes" id="UP001610446">
    <property type="component" value="Unassembled WGS sequence"/>
</dbReference>
<dbReference type="Gene3D" id="3.40.605.10">
    <property type="entry name" value="Aldehyde Dehydrogenase, Chain A, domain 1"/>
    <property type="match status" value="2"/>
</dbReference>
<comment type="similarity">
    <text evidence="1 5">Belongs to the aldehyde dehydrogenase family.</text>
</comment>
<feature type="active site" evidence="4">
    <location>
        <position position="109"/>
    </location>
</feature>
<feature type="domain" description="Aldehyde dehydrogenase" evidence="6">
    <location>
        <begin position="133"/>
        <end position="291"/>
    </location>
</feature>
<comment type="caution">
    <text evidence="7">The sequence shown here is derived from an EMBL/GenBank/DDBJ whole genome shotgun (WGS) entry which is preliminary data.</text>
</comment>
<reference evidence="7 8" key="1">
    <citation type="submission" date="2024-07" db="EMBL/GenBank/DDBJ databases">
        <title>Section-level genome sequencing and comparative genomics of Aspergillus sections Usti and Cavernicolus.</title>
        <authorList>
            <consortium name="Lawrence Berkeley National Laboratory"/>
            <person name="Nybo J.L."/>
            <person name="Vesth T.C."/>
            <person name="Theobald S."/>
            <person name="Frisvad J.C."/>
            <person name="Larsen T.O."/>
            <person name="Kjaerboelling I."/>
            <person name="Rothschild-Mancinelli K."/>
            <person name="Lyhne E.K."/>
            <person name="Kogle M.E."/>
            <person name="Barry K."/>
            <person name="Clum A."/>
            <person name="Na H."/>
            <person name="Ledsgaard L."/>
            <person name="Lin J."/>
            <person name="Lipzen A."/>
            <person name="Kuo A."/>
            <person name="Riley R."/>
            <person name="Mondo S."/>
            <person name="Labutti K."/>
            <person name="Haridas S."/>
            <person name="Pangalinan J."/>
            <person name="Salamov A.A."/>
            <person name="Simmons B.A."/>
            <person name="Magnuson J.K."/>
            <person name="Chen J."/>
            <person name="Drula E."/>
            <person name="Henrissat B."/>
            <person name="Wiebenga A."/>
            <person name="Lubbers R.J."/>
            <person name="Gomes A.C."/>
            <person name="Makela M.R."/>
            <person name="Stajich J."/>
            <person name="Grigoriev I.V."/>
            <person name="Mortensen U.H."/>
            <person name="De Vries R.P."/>
            <person name="Baker S.E."/>
            <person name="Andersen M.R."/>
        </authorList>
    </citation>
    <scope>NUCLEOTIDE SEQUENCE [LARGE SCALE GENOMIC DNA]</scope>
    <source>
        <strain evidence="7 8">CBS 123904</strain>
    </source>
</reference>
<dbReference type="PANTHER" id="PTHR43720">
    <property type="entry name" value="2-AMINOMUCONIC SEMIALDEHYDE DEHYDROGENASE"/>
    <property type="match status" value="1"/>
</dbReference>
<evidence type="ECO:0000256" key="1">
    <source>
        <dbReference type="ARBA" id="ARBA00009986"/>
    </source>
</evidence>
<name>A0ABR4K805_9EURO</name>